<dbReference type="EMBL" id="JAFBEC010000003">
    <property type="protein sequence ID" value="MBM7632174.1"/>
    <property type="molecule type" value="Genomic_DNA"/>
</dbReference>
<keyword evidence="1" id="KW-0805">Transcription regulation</keyword>
<comment type="caution">
    <text evidence="5">The sequence shown here is derived from an EMBL/GenBank/DDBJ whole genome shotgun (WGS) entry which is preliminary data.</text>
</comment>
<proteinExistence type="predicted"/>
<protein>
    <submittedName>
        <fullName evidence="5">DNA-binding transcriptional regulator YhcF (GntR family)</fullName>
    </submittedName>
</protein>
<name>A0ABS2PA39_9BACL</name>
<dbReference type="InterPro" id="IPR036388">
    <property type="entry name" value="WH-like_DNA-bd_sf"/>
</dbReference>
<dbReference type="PANTHER" id="PTHR38445">
    <property type="entry name" value="HTH-TYPE TRANSCRIPTIONAL REPRESSOR YTRA"/>
    <property type="match status" value="1"/>
</dbReference>
<keyword evidence="2 5" id="KW-0238">DNA-binding</keyword>
<keyword evidence="3" id="KW-0804">Transcription</keyword>
<evidence type="ECO:0000259" key="4">
    <source>
        <dbReference type="PROSITE" id="PS50949"/>
    </source>
</evidence>
<keyword evidence="6" id="KW-1185">Reference proteome</keyword>
<evidence type="ECO:0000313" key="6">
    <source>
        <dbReference type="Proteomes" id="UP000741863"/>
    </source>
</evidence>
<dbReference type="Pfam" id="PF00392">
    <property type="entry name" value="GntR"/>
    <property type="match status" value="1"/>
</dbReference>
<reference evidence="5 6" key="1">
    <citation type="submission" date="2021-01" db="EMBL/GenBank/DDBJ databases">
        <title>Genomic Encyclopedia of Type Strains, Phase IV (KMG-IV): sequencing the most valuable type-strain genomes for metagenomic binning, comparative biology and taxonomic classification.</title>
        <authorList>
            <person name="Goeker M."/>
        </authorList>
    </citation>
    <scope>NUCLEOTIDE SEQUENCE [LARGE SCALE GENOMIC DNA]</scope>
    <source>
        <strain evidence="5 6">DSM 25540</strain>
    </source>
</reference>
<dbReference type="InterPro" id="IPR036390">
    <property type="entry name" value="WH_DNA-bd_sf"/>
</dbReference>
<dbReference type="PANTHER" id="PTHR38445:SF9">
    <property type="entry name" value="HTH-TYPE TRANSCRIPTIONAL REPRESSOR YTRA"/>
    <property type="match status" value="1"/>
</dbReference>
<dbReference type="GO" id="GO:0003677">
    <property type="term" value="F:DNA binding"/>
    <property type="evidence" value="ECO:0007669"/>
    <property type="project" value="UniProtKB-KW"/>
</dbReference>
<feature type="domain" description="HTH gntR-type" evidence="4">
    <location>
        <begin position="9"/>
        <end position="77"/>
    </location>
</feature>
<dbReference type="SMART" id="SM00345">
    <property type="entry name" value="HTH_GNTR"/>
    <property type="match status" value="1"/>
</dbReference>
<dbReference type="PROSITE" id="PS50949">
    <property type="entry name" value="HTH_GNTR"/>
    <property type="match status" value="1"/>
</dbReference>
<organism evidence="5 6">
    <name type="scientific">Geomicrobium sediminis</name>
    <dbReference type="NCBI Taxonomy" id="1347788"/>
    <lineage>
        <taxon>Bacteria</taxon>
        <taxon>Bacillati</taxon>
        <taxon>Bacillota</taxon>
        <taxon>Bacilli</taxon>
        <taxon>Bacillales</taxon>
        <taxon>Geomicrobium</taxon>
    </lineage>
</organism>
<dbReference type="Gene3D" id="1.10.10.10">
    <property type="entry name" value="Winged helix-like DNA-binding domain superfamily/Winged helix DNA-binding domain"/>
    <property type="match status" value="1"/>
</dbReference>
<evidence type="ECO:0000313" key="5">
    <source>
        <dbReference type="EMBL" id="MBM7632174.1"/>
    </source>
</evidence>
<evidence type="ECO:0000256" key="3">
    <source>
        <dbReference type="ARBA" id="ARBA00023163"/>
    </source>
</evidence>
<dbReference type="Proteomes" id="UP000741863">
    <property type="component" value="Unassembled WGS sequence"/>
</dbReference>
<dbReference type="InterPro" id="IPR000524">
    <property type="entry name" value="Tscrpt_reg_HTH_GntR"/>
</dbReference>
<evidence type="ECO:0000256" key="2">
    <source>
        <dbReference type="ARBA" id="ARBA00023125"/>
    </source>
</evidence>
<dbReference type="RefSeq" id="WP_204696298.1">
    <property type="nucleotide sequence ID" value="NZ_JAFBEC010000003.1"/>
</dbReference>
<gene>
    <name evidence="5" type="ORF">JOD17_001267</name>
</gene>
<sequence length="128" mass="14850">MNISFNTRDPVYLQVIRHVKLLIARGELEGGDTIPSRRELATSLKINPNTVQRAYKEMEEAQLIHTERNKPSTITSDQAILSNVRRELLRESVHQFLEEIAPLQLSMEELMSLVEEEYSSVRRENEDD</sequence>
<accession>A0ABS2PA39</accession>
<dbReference type="SUPFAM" id="SSF46785">
    <property type="entry name" value="Winged helix' DNA-binding domain"/>
    <property type="match status" value="1"/>
</dbReference>
<evidence type="ECO:0000256" key="1">
    <source>
        <dbReference type="ARBA" id="ARBA00023015"/>
    </source>
</evidence>